<dbReference type="EMBL" id="JH370134">
    <property type="protein sequence ID" value="ELA42212.1"/>
    <property type="molecule type" value="Genomic_DNA"/>
</dbReference>
<reference evidence="2" key="1">
    <citation type="submission" date="2011-05" db="EMBL/GenBank/DDBJ databases">
        <title>The genome sequence of Vittaforma corneae strain ATCC 50505.</title>
        <authorList>
            <consortium name="The Broad Institute Genome Sequencing Platform"/>
            <person name="Cuomo C."/>
            <person name="Didier E."/>
            <person name="Bowers L."/>
            <person name="Young S.K."/>
            <person name="Zeng Q."/>
            <person name="Gargeya S."/>
            <person name="Fitzgerald M."/>
            <person name="Haas B."/>
            <person name="Abouelleil A."/>
            <person name="Alvarado L."/>
            <person name="Arachchi H.M."/>
            <person name="Berlin A."/>
            <person name="Chapman S.B."/>
            <person name="Gearin G."/>
            <person name="Goldberg J."/>
            <person name="Griggs A."/>
            <person name="Gujja S."/>
            <person name="Hansen M."/>
            <person name="Heiman D."/>
            <person name="Howarth C."/>
            <person name="Larimer J."/>
            <person name="Lui A."/>
            <person name="MacDonald P.J.P."/>
            <person name="McCowen C."/>
            <person name="Montmayeur A."/>
            <person name="Murphy C."/>
            <person name="Neiman D."/>
            <person name="Pearson M."/>
            <person name="Priest M."/>
            <person name="Roberts A."/>
            <person name="Saif S."/>
            <person name="Shea T."/>
            <person name="Sisk P."/>
            <person name="Stolte C."/>
            <person name="Sykes S."/>
            <person name="Wortman J."/>
            <person name="Nusbaum C."/>
            <person name="Birren B."/>
        </authorList>
    </citation>
    <scope>NUCLEOTIDE SEQUENCE [LARGE SCALE GENOMIC DNA]</scope>
    <source>
        <strain evidence="2">ATCC 50505</strain>
    </source>
</reference>
<keyword evidence="2" id="KW-1185">Reference proteome</keyword>
<evidence type="ECO:0000313" key="1">
    <source>
        <dbReference type="EMBL" id="ELA42212.1"/>
    </source>
</evidence>
<dbReference type="HOGENOM" id="CLU_069694_0_0_1"/>
<sequence length="327" mass="37526">MHGLLLSIKTVTDLIRVLPVGFPILFSTDASCNMKSDERRPLECEPQYFLVFDDALEDTSPHPTLELSVFKDPDGRFTTFMNNSRISGIINEYFGYLSLDQHGDYLSNEANIREIVAMKLYYACNATKDKFLNEDGSPKDEAVQELKTYLWESKLTTISTSGFGFNYVPIKAWKFLTDHCETEELWIEKTTIDIDALNNPDLSNITALFLFDVGLTEIPCLYNLTGLEYLCLNNNKIVEVSLQNYFDAETGIHRTMPNLKCLSLHRNRTSNIDPIFKDVFPNKLMAIILDQTVLYYPFSDMKDELEQVYSELIEPGEKKKHELDVTN</sequence>
<dbReference type="GeneID" id="19881569"/>
<organism evidence="1 2">
    <name type="scientific">Vittaforma corneae (strain ATCC 50505)</name>
    <name type="common">Microsporidian parasite</name>
    <name type="synonym">Nosema corneum</name>
    <dbReference type="NCBI Taxonomy" id="993615"/>
    <lineage>
        <taxon>Eukaryota</taxon>
        <taxon>Fungi</taxon>
        <taxon>Fungi incertae sedis</taxon>
        <taxon>Microsporidia</taxon>
        <taxon>Nosematidae</taxon>
        <taxon>Vittaforma</taxon>
    </lineage>
</organism>
<dbReference type="InterPro" id="IPR032675">
    <property type="entry name" value="LRR_dom_sf"/>
</dbReference>
<dbReference type="Proteomes" id="UP000011082">
    <property type="component" value="Unassembled WGS sequence"/>
</dbReference>
<accession>L2GPI2</accession>
<dbReference type="SUPFAM" id="SSF52058">
    <property type="entry name" value="L domain-like"/>
    <property type="match status" value="1"/>
</dbReference>
<evidence type="ECO:0008006" key="3">
    <source>
        <dbReference type="Google" id="ProtNLM"/>
    </source>
</evidence>
<dbReference type="Gene3D" id="3.80.10.10">
    <property type="entry name" value="Ribonuclease Inhibitor"/>
    <property type="match status" value="1"/>
</dbReference>
<name>L2GPI2_VITCO</name>
<protein>
    <recommendedName>
        <fullName evidence="3">U2A'/phosphoprotein 32 family A C-terminal domain-containing protein</fullName>
    </recommendedName>
</protein>
<proteinExistence type="predicted"/>
<dbReference type="AlphaFoldDB" id="L2GPI2"/>
<dbReference type="InParanoid" id="L2GPI2"/>
<dbReference type="VEuPathDB" id="MicrosporidiaDB:VICG_00855"/>
<gene>
    <name evidence="1" type="ORF">VICG_00855</name>
</gene>
<dbReference type="RefSeq" id="XP_007604304.1">
    <property type="nucleotide sequence ID" value="XM_007604242.1"/>
</dbReference>
<evidence type="ECO:0000313" key="2">
    <source>
        <dbReference type="Proteomes" id="UP000011082"/>
    </source>
</evidence>
<dbReference type="OrthoDB" id="433501at2759"/>